<dbReference type="PANTHER" id="PTHR45453">
    <property type="entry name" value="PHOSPHATE REGULON SENSOR PROTEIN PHOR"/>
    <property type="match status" value="1"/>
</dbReference>
<keyword evidence="7" id="KW-0902">Two-component regulatory system</keyword>
<comment type="catalytic activity">
    <reaction evidence="1">
        <text>ATP + protein L-histidine = ADP + protein N-phospho-L-histidine.</text>
        <dbReference type="EC" id="2.7.13.3"/>
    </reaction>
</comment>
<dbReference type="Pfam" id="PF00512">
    <property type="entry name" value="HisKA"/>
    <property type="match status" value="1"/>
</dbReference>
<dbReference type="RefSeq" id="WP_386738259.1">
    <property type="nucleotide sequence ID" value="NZ_JBHSMG010000001.1"/>
</dbReference>
<keyword evidence="10" id="KW-0472">Membrane</keyword>
<evidence type="ECO:0000256" key="3">
    <source>
        <dbReference type="ARBA" id="ARBA00012438"/>
    </source>
</evidence>
<evidence type="ECO:0000256" key="8">
    <source>
        <dbReference type="ARBA" id="ARBA00039401"/>
    </source>
</evidence>
<dbReference type="Pfam" id="PF02518">
    <property type="entry name" value="HATPase_c"/>
    <property type="match status" value="1"/>
</dbReference>
<dbReference type="PRINTS" id="PR00344">
    <property type="entry name" value="BCTRLSENSOR"/>
</dbReference>
<reference evidence="13" key="1">
    <citation type="journal article" date="2019" name="Int. J. Syst. Evol. Microbiol.">
        <title>The Global Catalogue of Microorganisms (GCM) 10K type strain sequencing project: providing services to taxonomists for standard genome sequencing and annotation.</title>
        <authorList>
            <consortium name="The Broad Institute Genomics Platform"/>
            <consortium name="The Broad Institute Genome Sequencing Center for Infectious Disease"/>
            <person name="Wu L."/>
            <person name="Ma J."/>
        </authorList>
    </citation>
    <scope>NUCLEOTIDE SEQUENCE [LARGE SCALE GENOMIC DNA]</scope>
    <source>
        <strain evidence="13">CGMCC 4.6997</strain>
    </source>
</reference>
<evidence type="ECO:0000256" key="1">
    <source>
        <dbReference type="ARBA" id="ARBA00000085"/>
    </source>
</evidence>
<keyword evidence="13" id="KW-1185">Reference proteome</keyword>
<organism evidence="12 13">
    <name type="scientific">Lysinimonas soli</name>
    <dbReference type="NCBI Taxonomy" id="1074233"/>
    <lineage>
        <taxon>Bacteria</taxon>
        <taxon>Bacillati</taxon>
        <taxon>Actinomycetota</taxon>
        <taxon>Actinomycetes</taxon>
        <taxon>Micrococcales</taxon>
        <taxon>Microbacteriaceae</taxon>
        <taxon>Lysinimonas</taxon>
    </lineage>
</organism>
<evidence type="ECO:0000256" key="9">
    <source>
        <dbReference type="SAM" id="Coils"/>
    </source>
</evidence>
<keyword evidence="4" id="KW-0597">Phosphoprotein</keyword>
<dbReference type="InterPro" id="IPR050351">
    <property type="entry name" value="BphY/WalK/GraS-like"/>
</dbReference>
<dbReference type="PANTHER" id="PTHR45453:SF1">
    <property type="entry name" value="PHOSPHATE REGULON SENSOR PROTEIN PHOR"/>
    <property type="match status" value="1"/>
</dbReference>
<evidence type="ECO:0000256" key="7">
    <source>
        <dbReference type="ARBA" id="ARBA00023012"/>
    </source>
</evidence>
<dbReference type="SUPFAM" id="SSF55874">
    <property type="entry name" value="ATPase domain of HSP90 chaperone/DNA topoisomerase II/histidine kinase"/>
    <property type="match status" value="1"/>
</dbReference>
<protein>
    <recommendedName>
        <fullName evidence="8">Sensor-like histidine kinase SenX3</fullName>
        <ecNumber evidence="3">2.7.13.3</ecNumber>
    </recommendedName>
</protein>
<dbReference type="EC" id="2.7.13.3" evidence="3"/>
<dbReference type="CDD" id="cd00075">
    <property type="entry name" value="HATPase"/>
    <property type="match status" value="1"/>
</dbReference>
<proteinExistence type="predicted"/>
<evidence type="ECO:0000256" key="10">
    <source>
        <dbReference type="SAM" id="Phobius"/>
    </source>
</evidence>
<evidence type="ECO:0000256" key="4">
    <source>
        <dbReference type="ARBA" id="ARBA00022553"/>
    </source>
</evidence>
<dbReference type="GO" id="GO:0016301">
    <property type="term" value="F:kinase activity"/>
    <property type="evidence" value="ECO:0007669"/>
    <property type="project" value="UniProtKB-KW"/>
</dbReference>
<sequence length="374" mass="39280">MLNASELVLVAVTTLTTTAVVATLTFVLLRVLHRAGAAAKLAMVLSGAVISIAASTVAVALEMYLSGHDVIVLAWVIGISAVMSTAAAWLIARSAVRSSVATLVASTRRVGHGDVVEPSTTGLPELDAVSAELAESSQRLAEARAQVAELDNARTQLFAWISHDLRTPLAGMRAMAEAIEEGTAGDPDEYIRLIRAKIDTVTQMVGDLFELSRLQSGTLELHPEPVILLDLVSDAVSDVHAIASSRGIAIAQDGVDGHIIWADARELTRAIGNLLANGVRHAPDHSTILIRADTLENDQLILSVIDQGEGVTAENLGHMFDVGWRADASRTTHTGGAGLGLAIVRGIVEAHGGHVQARRTDEGFQLDLILPAAG</sequence>
<gene>
    <name evidence="12" type="ORF">ACFPJ4_00270</name>
</gene>
<dbReference type="InterPro" id="IPR003661">
    <property type="entry name" value="HisK_dim/P_dom"/>
</dbReference>
<dbReference type="SMART" id="SM00388">
    <property type="entry name" value="HisKA"/>
    <property type="match status" value="1"/>
</dbReference>
<keyword evidence="6 12" id="KW-0418">Kinase</keyword>
<dbReference type="EMBL" id="JBHSMG010000001">
    <property type="protein sequence ID" value="MFC5500665.1"/>
    <property type="molecule type" value="Genomic_DNA"/>
</dbReference>
<keyword evidence="9" id="KW-0175">Coiled coil</keyword>
<dbReference type="Gene3D" id="3.30.565.10">
    <property type="entry name" value="Histidine kinase-like ATPase, C-terminal domain"/>
    <property type="match status" value="1"/>
</dbReference>
<dbReference type="InterPro" id="IPR036890">
    <property type="entry name" value="HATPase_C_sf"/>
</dbReference>
<dbReference type="SUPFAM" id="SSF47384">
    <property type="entry name" value="Homodimeric domain of signal transducing histidine kinase"/>
    <property type="match status" value="1"/>
</dbReference>
<dbReference type="CDD" id="cd00082">
    <property type="entry name" value="HisKA"/>
    <property type="match status" value="1"/>
</dbReference>
<dbReference type="Gene3D" id="1.10.287.130">
    <property type="match status" value="1"/>
</dbReference>
<comment type="caution">
    <text evidence="12">The sequence shown here is derived from an EMBL/GenBank/DDBJ whole genome shotgun (WGS) entry which is preliminary data.</text>
</comment>
<dbReference type="PROSITE" id="PS50109">
    <property type="entry name" value="HIS_KIN"/>
    <property type="match status" value="1"/>
</dbReference>
<name>A0ABW0NKW3_9MICO</name>
<evidence type="ECO:0000313" key="12">
    <source>
        <dbReference type="EMBL" id="MFC5500665.1"/>
    </source>
</evidence>
<dbReference type="Proteomes" id="UP001596039">
    <property type="component" value="Unassembled WGS sequence"/>
</dbReference>
<feature type="transmembrane region" description="Helical" evidence="10">
    <location>
        <begin position="70"/>
        <end position="92"/>
    </location>
</feature>
<dbReference type="SMART" id="SM00387">
    <property type="entry name" value="HATPase_c"/>
    <property type="match status" value="1"/>
</dbReference>
<feature type="transmembrane region" description="Helical" evidence="10">
    <location>
        <begin position="41"/>
        <end position="64"/>
    </location>
</feature>
<evidence type="ECO:0000259" key="11">
    <source>
        <dbReference type="PROSITE" id="PS50109"/>
    </source>
</evidence>
<keyword evidence="10" id="KW-1133">Transmembrane helix</keyword>
<evidence type="ECO:0000256" key="5">
    <source>
        <dbReference type="ARBA" id="ARBA00022679"/>
    </source>
</evidence>
<dbReference type="InterPro" id="IPR005467">
    <property type="entry name" value="His_kinase_dom"/>
</dbReference>
<keyword evidence="5" id="KW-0808">Transferase</keyword>
<evidence type="ECO:0000313" key="13">
    <source>
        <dbReference type="Proteomes" id="UP001596039"/>
    </source>
</evidence>
<evidence type="ECO:0000256" key="6">
    <source>
        <dbReference type="ARBA" id="ARBA00022777"/>
    </source>
</evidence>
<dbReference type="InterPro" id="IPR036097">
    <property type="entry name" value="HisK_dim/P_sf"/>
</dbReference>
<feature type="domain" description="Histidine kinase" evidence="11">
    <location>
        <begin position="160"/>
        <end position="374"/>
    </location>
</feature>
<comment type="subcellular location">
    <subcellularLocation>
        <location evidence="2">Cell membrane</location>
    </subcellularLocation>
</comment>
<keyword evidence="10" id="KW-0812">Transmembrane</keyword>
<feature type="coiled-coil region" evidence="9">
    <location>
        <begin position="126"/>
        <end position="153"/>
    </location>
</feature>
<accession>A0ABW0NKW3</accession>
<evidence type="ECO:0000256" key="2">
    <source>
        <dbReference type="ARBA" id="ARBA00004236"/>
    </source>
</evidence>
<feature type="transmembrane region" description="Helical" evidence="10">
    <location>
        <begin position="6"/>
        <end position="29"/>
    </location>
</feature>
<dbReference type="InterPro" id="IPR003594">
    <property type="entry name" value="HATPase_dom"/>
</dbReference>
<dbReference type="InterPro" id="IPR004358">
    <property type="entry name" value="Sig_transdc_His_kin-like_C"/>
</dbReference>